<dbReference type="OrthoDB" id="4491390at2759"/>
<dbReference type="EMBL" id="SWKV01000081">
    <property type="protein sequence ID" value="KAF3033416.1"/>
    <property type="molecule type" value="Genomic_DNA"/>
</dbReference>
<organism evidence="1 2">
    <name type="scientific">Didymella heteroderae</name>
    <dbReference type="NCBI Taxonomy" id="1769908"/>
    <lineage>
        <taxon>Eukaryota</taxon>
        <taxon>Fungi</taxon>
        <taxon>Dikarya</taxon>
        <taxon>Ascomycota</taxon>
        <taxon>Pezizomycotina</taxon>
        <taxon>Dothideomycetes</taxon>
        <taxon>Pleosporomycetidae</taxon>
        <taxon>Pleosporales</taxon>
        <taxon>Pleosporineae</taxon>
        <taxon>Didymellaceae</taxon>
        <taxon>Didymella</taxon>
    </lineage>
</organism>
<evidence type="ECO:0000313" key="2">
    <source>
        <dbReference type="Proteomes" id="UP000758155"/>
    </source>
</evidence>
<dbReference type="PANTHER" id="PTHR38111">
    <property type="entry name" value="ZN(2)-C6 FUNGAL-TYPE DOMAIN-CONTAINING PROTEIN-RELATED"/>
    <property type="match status" value="1"/>
</dbReference>
<reference evidence="1" key="1">
    <citation type="submission" date="2019-04" db="EMBL/GenBank/DDBJ databases">
        <title>Sequencing of skin fungus with MAO and IRED activity.</title>
        <authorList>
            <person name="Marsaioli A.J."/>
            <person name="Bonatto J.M.C."/>
            <person name="Reis Junior O."/>
        </authorList>
    </citation>
    <scope>NUCLEOTIDE SEQUENCE</scope>
    <source>
        <strain evidence="1">28M1</strain>
    </source>
</reference>
<gene>
    <name evidence="1" type="ORF">E8E12_001707</name>
</gene>
<name>A0A9P4WIN9_9PLEO</name>
<comment type="caution">
    <text evidence="1">The sequence shown here is derived from an EMBL/GenBank/DDBJ whole genome shotgun (WGS) entry which is preliminary data.</text>
</comment>
<accession>A0A9P4WIN9</accession>
<protein>
    <submittedName>
        <fullName evidence="1">Uncharacterized protein</fullName>
    </submittedName>
</protein>
<dbReference type="Proteomes" id="UP000758155">
    <property type="component" value="Unassembled WGS sequence"/>
</dbReference>
<dbReference type="AlphaFoldDB" id="A0A9P4WIN9"/>
<dbReference type="PANTHER" id="PTHR38111:SF9">
    <property type="entry name" value="ZN(2)-C6 FUNGAL-TYPE DOMAIN-CONTAINING PROTEIN"/>
    <property type="match status" value="1"/>
</dbReference>
<dbReference type="InterPro" id="IPR053178">
    <property type="entry name" value="Osmoadaptation_assoc"/>
</dbReference>
<sequence>MKHQALMSPAKIVFPTSKSSWMKHATAVGDFVERLGPSAFTTGVLHKLFVGFRPMLLKSAIFNQHGSFLGKPEWTEQPFQRQPVSLTQSLFNRAVHLPDLLERFADTMLSPYTADISSRVELRTDLETVLRSLRDWETTAQNQSTSPLYWKKIDNRHLSACDIDALWFRDLMTATSLTFCWAFKIVVLNHLDLVQHSIDTLNPSHHHGQDSKSSNREEKIKLAGLICNSMPYFMRPEMKLWGHASTFFTFSTSVQTFKDNEVDCRPQLLRCQQIFTHLNKLKVHFPGIQELLF</sequence>
<evidence type="ECO:0000313" key="1">
    <source>
        <dbReference type="EMBL" id="KAF3033416.1"/>
    </source>
</evidence>
<keyword evidence="2" id="KW-1185">Reference proteome</keyword>
<proteinExistence type="predicted"/>